<proteinExistence type="predicted"/>
<sequence>MTSPLRVTWVNSLCRNELQACLGNFDLDIIGTAQEMRRRWAQFINQDYRPEVVTQLLVLQSSGASTGDDKGVG</sequence>
<dbReference type="AlphaFoldDB" id="A0A1B0BZE0"/>
<reference evidence="1" key="2">
    <citation type="submission" date="2020-05" db="UniProtKB">
        <authorList>
            <consortium name="EnsemblMetazoa"/>
        </authorList>
    </citation>
    <scope>IDENTIFICATION</scope>
    <source>
        <strain evidence="1">IAEA</strain>
    </source>
</reference>
<evidence type="ECO:0000313" key="2">
    <source>
        <dbReference type="Proteomes" id="UP000092460"/>
    </source>
</evidence>
<organism evidence="1 2">
    <name type="scientific">Glossina palpalis gambiensis</name>
    <dbReference type="NCBI Taxonomy" id="67801"/>
    <lineage>
        <taxon>Eukaryota</taxon>
        <taxon>Metazoa</taxon>
        <taxon>Ecdysozoa</taxon>
        <taxon>Arthropoda</taxon>
        <taxon>Hexapoda</taxon>
        <taxon>Insecta</taxon>
        <taxon>Pterygota</taxon>
        <taxon>Neoptera</taxon>
        <taxon>Endopterygota</taxon>
        <taxon>Diptera</taxon>
        <taxon>Brachycera</taxon>
        <taxon>Muscomorpha</taxon>
        <taxon>Hippoboscoidea</taxon>
        <taxon>Glossinidae</taxon>
        <taxon>Glossina</taxon>
    </lineage>
</organism>
<dbReference type="VEuPathDB" id="VectorBase:GPPI045010"/>
<dbReference type="EMBL" id="JXJN01023096">
    <property type="status" value="NOT_ANNOTATED_CDS"/>
    <property type="molecule type" value="Genomic_DNA"/>
</dbReference>
<dbReference type="Proteomes" id="UP000092460">
    <property type="component" value="Unassembled WGS sequence"/>
</dbReference>
<name>A0A1B0BZE0_9MUSC</name>
<dbReference type="EnsemblMetazoa" id="GPPI045010-RA">
    <property type="protein sequence ID" value="GPPI045010-PA"/>
    <property type="gene ID" value="GPPI045010"/>
</dbReference>
<protein>
    <submittedName>
        <fullName evidence="1">Uncharacterized protein</fullName>
    </submittedName>
</protein>
<accession>A0A1B0BZE0</accession>
<keyword evidence="2" id="KW-1185">Reference proteome</keyword>
<reference evidence="2" key="1">
    <citation type="submission" date="2015-01" db="EMBL/GenBank/DDBJ databases">
        <authorList>
            <person name="Aksoy S."/>
            <person name="Warren W."/>
            <person name="Wilson R.K."/>
        </authorList>
    </citation>
    <scope>NUCLEOTIDE SEQUENCE [LARGE SCALE GENOMIC DNA]</scope>
    <source>
        <strain evidence="2">IAEA</strain>
    </source>
</reference>
<evidence type="ECO:0000313" key="1">
    <source>
        <dbReference type="EnsemblMetazoa" id="GPPI045010-PA"/>
    </source>
</evidence>